<feature type="transmembrane region" description="Helical" evidence="2">
    <location>
        <begin position="54"/>
        <end position="74"/>
    </location>
</feature>
<dbReference type="InterPro" id="IPR037176">
    <property type="entry name" value="Osmotin/thaumatin-like_sf"/>
</dbReference>
<dbReference type="PANTHER" id="PTHR31737:SF2">
    <property type="entry name" value="PROTEIN TOS1"/>
    <property type="match status" value="1"/>
</dbReference>
<dbReference type="OrthoDB" id="78589at2759"/>
<dbReference type="AlphaFoldDB" id="T0PL21"/>
<keyword evidence="2" id="KW-1133">Transmembrane helix</keyword>
<dbReference type="Gene3D" id="2.60.110.10">
    <property type="entry name" value="Thaumatin"/>
    <property type="match status" value="1"/>
</dbReference>
<protein>
    <submittedName>
        <fullName evidence="3">Uncharacterized protein</fullName>
    </submittedName>
</protein>
<proteinExistence type="predicted"/>
<dbReference type="RefSeq" id="XP_008620501.1">
    <property type="nucleotide sequence ID" value="XM_008622279.1"/>
</dbReference>
<keyword evidence="4" id="KW-1185">Reference proteome</keyword>
<evidence type="ECO:0000256" key="1">
    <source>
        <dbReference type="SAM" id="MobiDB-lite"/>
    </source>
</evidence>
<dbReference type="EMBL" id="JH767243">
    <property type="protein sequence ID" value="EQC26064.1"/>
    <property type="molecule type" value="Genomic_DNA"/>
</dbReference>
<feature type="non-terminal residue" evidence="3">
    <location>
        <position position="1"/>
    </location>
</feature>
<accession>T0PL21</accession>
<dbReference type="GeneID" id="19956810"/>
<sequence>MRRRSHCPRKLHLPLASGRQSRASRRTRSRVAPAESHLRSSSIAMYVPKWQRRLYTALGTSVLIFVVAALLVFLTSTSSGAGHIDASAPGGVPSPTTAAPQVSVQGTIVEPSVVPTPAPTTPTPSTSRAFEARTAQPPGTYRFINYCNGTAQNALYWRWLNAPDHVAPLPYGASIDFKFSDVGTSAMARLGASVDATLFEFNWDGARVWYDLSVVPVACGSSWDLCAPGTHSSFNVPVSVEVFGVVEPSCVSAYCANATCPSIYQVPNSHKTHDCGPLTRFVVTFCYV</sequence>
<evidence type="ECO:0000256" key="2">
    <source>
        <dbReference type="SAM" id="Phobius"/>
    </source>
</evidence>
<dbReference type="OMA" id="CVSAYCA"/>
<feature type="region of interest" description="Disordered" evidence="1">
    <location>
        <begin position="1"/>
        <end position="35"/>
    </location>
</feature>
<feature type="compositionally biased region" description="Basic residues" evidence="1">
    <location>
        <begin position="1"/>
        <end position="12"/>
    </location>
</feature>
<dbReference type="InParanoid" id="T0PL21"/>
<keyword evidence="2" id="KW-0472">Membrane</keyword>
<organism evidence="3 4">
    <name type="scientific">Saprolegnia diclina (strain VS20)</name>
    <dbReference type="NCBI Taxonomy" id="1156394"/>
    <lineage>
        <taxon>Eukaryota</taxon>
        <taxon>Sar</taxon>
        <taxon>Stramenopiles</taxon>
        <taxon>Oomycota</taxon>
        <taxon>Saprolegniomycetes</taxon>
        <taxon>Saprolegniales</taxon>
        <taxon>Saprolegniaceae</taxon>
        <taxon>Saprolegnia</taxon>
    </lineage>
</organism>
<reference evidence="3 4" key="1">
    <citation type="submission" date="2012-04" db="EMBL/GenBank/DDBJ databases">
        <title>The Genome Sequence of Saprolegnia declina VS20.</title>
        <authorList>
            <consortium name="The Broad Institute Genome Sequencing Platform"/>
            <person name="Russ C."/>
            <person name="Nusbaum C."/>
            <person name="Tyler B."/>
            <person name="van West P."/>
            <person name="Dieguez-Uribeondo J."/>
            <person name="de Bruijn I."/>
            <person name="Tripathy S."/>
            <person name="Jiang R."/>
            <person name="Young S.K."/>
            <person name="Zeng Q."/>
            <person name="Gargeya S."/>
            <person name="Fitzgerald M."/>
            <person name="Haas B."/>
            <person name="Abouelleil A."/>
            <person name="Alvarado L."/>
            <person name="Arachchi H.M."/>
            <person name="Berlin A."/>
            <person name="Chapman S.B."/>
            <person name="Goldberg J."/>
            <person name="Griggs A."/>
            <person name="Gujja S."/>
            <person name="Hansen M."/>
            <person name="Howarth C."/>
            <person name="Imamovic A."/>
            <person name="Larimer J."/>
            <person name="McCowen C."/>
            <person name="Montmayeur A."/>
            <person name="Murphy C."/>
            <person name="Neiman D."/>
            <person name="Pearson M."/>
            <person name="Priest M."/>
            <person name="Roberts A."/>
            <person name="Saif S."/>
            <person name="Shea T."/>
            <person name="Sisk P."/>
            <person name="Sykes S."/>
            <person name="Wortman J."/>
            <person name="Nusbaum C."/>
            <person name="Birren B."/>
        </authorList>
    </citation>
    <scope>NUCLEOTIDE SEQUENCE [LARGE SCALE GENOMIC DNA]</scope>
    <source>
        <strain evidence="3 4">VS20</strain>
    </source>
</reference>
<dbReference type="PANTHER" id="PTHR31737">
    <property type="entry name" value="PROTEIN TOS1"/>
    <property type="match status" value="1"/>
</dbReference>
<keyword evidence="2" id="KW-0812">Transmembrane</keyword>
<dbReference type="SUPFAM" id="SSF49870">
    <property type="entry name" value="Osmotin, thaumatin-like protein"/>
    <property type="match status" value="1"/>
</dbReference>
<evidence type="ECO:0000313" key="3">
    <source>
        <dbReference type="EMBL" id="EQC26064.1"/>
    </source>
</evidence>
<dbReference type="eggNOG" id="ENOG502QUGT">
    <property type="taxonomic scope" value="Eukaryota"/>
</dbReference>
<gene>
    <name evidence="3" type="ORF">SDRG_16083</name>
</gene>
<evidence type="ECO:0000313" key="4">
    <source>
        <dbReference type="Proteomes" id="UP000030762"/>
    </source>
</evidence>
<name>T0PL21_SAPDV</name>
<dbReference type="VEuPathDB" id="FungiDB:SDRG_16083"/>
<dbReference type="Proteomes" id="UP000030762">
    <property type="component" value="Unassembled WGS sequence"/>
</dbReference>